<dbReference type="GO" id="GO:0016747">
    <property type="term" value="F:acyltransferase activity, transferring groups other than amino-acyl groups"/>
    <property type="evidence" value="ECO:0007669"/>
    <property type="project" value="InterPro"/>
</dbReference>
<dbReference type="SUPFAM" id="SSF55729">
    <property type="entry name" value="Acyl-CoA N-acyltransferases (Nat)"/>
    <property type="match status" value="1"/>
</dbReference>
<feature type="domain" description="N-acetyltransferase" evidence="1">
    <location>
        <begin position="32"/>
        <end position="178"/>
    </location>
</feature>
<evidence type="ECO:0000313" key="2">
    <source>
        <dbReference type="EMBL" id="QDT36340.1"/>
    </source>
</evidence>
<dbReference type="EMBL" id="CP036268">
    <property type="protein sequence ID" value="QDT36340.1"/>
    <property type="molecule type" value="Genomic_DNA"/>
</dbReference>
<dbReference type="Gene3D" id="3.40.630.30">
    <property type="match status" value="1"/>
</dbReference>
<dbReference type="RefSeq" id="WP_145362550.1">
    <property type="nucleotide sequence ID" value="NZ_CP036268.1"/>
</dbReference>
<dbReference type="AlphaFoldDB" id="A0A517QXP0"/>
<dbReference type="PROSITE" id="PS51186">
    <property type="entry name" value="GNAT"/>
    <property type="match status" value="1"/>
</dbReference>
<dbReference type="KEGG" id="svp:Pan189_06960"/>
<dbReference type="Pfam" id="PF00583">
    <property type="entry name" value="Acetyltransf_1"/>
    <property type="match status" value="1"/>
</dbReference>
<accession>A0A517QXP0</accession>
<dbReference type="InterPro" id="IPR000182">
    <property type="entry name" value="GNAT_dom"/>
</dbReference>
<gene>
    <name evidence="2" type="ORF">Pan189_06960</name>
</gene>
<dbReference type="CDD" id="cd04301">
    <property type="entry name" value="NAT_SF"/>
    <property type="match status" value="1"/>
</dbReference>
<reference evidence="2 3" key="1">
    <citation type="submission" date="2019-02" db="EMBL/GenBank/DDBJ databases">
        <title>Deep-cultivation of Planctomycetes and their phenomic and genomic characterization uncovers novel biology.</title>
        <authorList>
            <person name="Wiegand S."/>
            <person name="Jogler M."/>
            <person name="Boedeker C."/>
            <person name="Pinto D."/>
            <person name="Vollmers J."/>
            <person name="Rivas-Marin E."/>
            <person name="Kohn T."/>
            <person name="Peeters S.H."/>
            <person name="Heuer A."/>
            <person name="Rast P."/>
            <person name="Oberbeckmann S."/>
            <person name="Bunk B."/>
            <person name="Jeske O."/>
            <person name="Meyerdierks A."/>
            <person name="Storesund J.E."/>
            <person name="Kallscheuer N."/>
            <person name="Luecker S."/>
            <person name="Lage O.M."/>
            <person name="Pohl T."/>
            <person name="Merkel B.J."/>
            <person name="Hornburger P."/>
            <person name="Mueller R.-W."/>
            <person name="Bruemmer F."/>
            <person name="Labrenz M."/>
            <person name="Spormann A.M."/>
            <person name="Op den Camp H."/>
            <person name="Overmann J."/>
            <person name="Amann R."/>
            <person name="Jetten M.S.M."/>
            <person name="Mascher T."/>
            <person name="Medema M.H."/>
            <person name="Devos D.P."/>
            <person name="Kaster A.-K."/>
            <person name="Ovreas L."/>
            <person name="Rohde M."/>
            <person name="Galperin M.Y."/>
            <person name="Jogler C."/>
        </authorList>
    </citation>
    <scope>NUCLEOTIDE SEQUENCE [LARGE SCALE GENOMIC DNA]</scope>
    <source>
        <strain evidence="2 3">Pan189</strain>
    </source>
</reference>
<organism evidence="2 3">
    <name type="scientific">Stratiformator vulcanicus</name>
    <dbReference type="NCBI Taxonomy" id="2527980"/>
    <lineage>
        <taxon>Bacteria</taxon>
        <taxon>Pseudomonadati</taxon>
        <taxon>Planctomycetota</taxon>
        <taxon>Planctomycetia</taxon>
        <taxon>Planctomycetales</taxon>
        <taxon>Planctomycetaceae</taxon>
        <taxon>Stratiformator</taxon>
    </lineage>
</organism>
<dbReference type="OrthoDB" id="275336at2"/>
<name>A0A517QXP0_9PLAN</name>
<evidence type="ECO:0000313" key="3">
    <source>
        <dbReference type="Proteomes" id="UP000317318"/>
    </source>
</evidence>
<sequence>MAFSPKRVYEMELSHLGELVPRRSDDQRLRVGVLDPPLPALNRFLFTLIGADYGWSHREHWRRKQWESFAASDEITALVGTVGHTPIAYAELEAQTDDSLRILTLGLVPEFIGRGYGGTFLTDVVEYAFSTNPQRLWLTTCDRDHPHALSNYQARGFRIIGEMTGPPNPKAKSFWDWK</sequence>
<dbReference type="Proteomes" id="UP000317318">
    <property type="component" value="Chromosome"/>
</dbReference>
<keyword evidence="3" id="KW-1185">Reference proteome</keyword>
<evidence type="ECO:0000259" key="1">
    <source>
        <dbReference type="PROSITE" id="PS51186"/>
    </source>
</evidence>
<proteinExistence type="predicted"/>
<dbReference type="InterPro" id="IPR016181">
    <property type="entry name" value="Acyl_CoA_acyltransferase"/>
</dbReference>
<protein>
    <recommendedName>
        <fullName evidence="1">N-acetyltransferase domain-containing protein</fullName>
    </recommendedName>
</protein>